<dbReference type="AlphaFoldDB" id="A0A8J6JE45"/>
<proteinExistence type="predicted"/>
<organism evidence="3 4">
    <name type="scientific">Lawsonibacter faecis</name>
    <dbReference type="NCBI Taxonomy" id="2763052"/>
    <lineage>
        <taxon>Bacteria</taxon>
        <taxon>Bacillati</taxon>
        <taxon>Bacillota</taxon>
        <taxon>Clostridia</taxon>
        <taxon>Eubacteriales</taxon>
        <taxon>Oscillospiraceae</taxon>
        <taxon>Lawsonibacter</taxon>
    </lineage>
</organism>
<dbReference type="GO" id="GO:0006310">
    <property type="term" value="P:DNA recombination"/>
    <property type="evidence" value="ECO:0007669"/>
    <property type="project" value="UniProtKB-KW"/>
</dbReference>
<accession>A0A8J6JE45</accession>
<evidence type="ECO:0000256" key="1">
    <source>
        <dbReference type="ARBA" id="ARBA00023172"/>
    </source>
</evidence>
<evidence type="ECO:0000313" key="3">
    <source>
        <dbReference type="EMBL" id="MBC5737876.1"/>
    </source>
</evidence>
<dbReference type="Pfam" id="PF00589">
    <property type="entry name" value="Phage_integrase"/>
    <property type="match status" value="1"/>
</dbReference>
<dbReference type="InterPro" id="IPR011010">
    <property type="entry name" value="DNA_brk_join_enz"/>
</dbReference>
<evidence type="ECO:0000259" key="2">
    <source>
        <dbReference type="PROSITE" id="PS51898"/>
    </source>
</evidence>
<sequence>MPVPPNFRPSAVFLREQAGRFKWDSNIPGQPFNPSHFRRNFQSVIGAVEGVRVLTPHSCRHTYVSQLQALGVDMETIQSMVGRADIEMTQHYLHVQEETRRAAADKFSKAFGMTR</sequence>
<keyword evidence="4" id="KW-1185">Reference proteome</keyword>
<gene>
    <name evidence="3" type="ORF">H8S62_12755</name>
</gene>
<dbReference type="GO" id="GO:0015074">
    <property type="term" value="P:DNA integration"/>
    <property type="evidence" value="ECO:0007669"/>
    <property type="project" value="InterPro"/>
</dbReference>
<name>A0A8J6JE45_9FIRM</name>
<evidence type="ECO:0000313" key="4">
    <source>
        <dbReference type="Proteomes" id="UP000607645"/>
    </source>
</evidence>
<feature type="domain" description="Tyr recombinase" evidence="2">
    <location>
        <begin position="1"/>
        <end position="105"/>
    </location>
</feature>
<dbReference type="RefSeq" id="WP_186919681.1">
    <property type="nucleotide sequence ID" value="NZ_JACOPQ010000010.1"/>
</dbReference>
<dbReference type="GO" id="GO:0003677">
    <property type="term" value="F:DNA binding"/>
    <property type="evidence" value="ECO:0007669"/>
    <property type="project" value="InterPro"/>
</dbReference>
<dbReference type="EMBL" id="JACOPQ010000010">
    <property type="protein sequence ID" value="MBC5737876.1"/>
    <property type="molecule type" value="Genomic_DNA"/>
</dbReference>
<keyword evidence="1" id="KW-0233">DNA recombination</keyword>
<reference evidence="3" key="1">
    <citation type="submission" date="2020-08" db="EMBL/GenBank/DDBJ databases">
        <title>Genome public.</title>
        <authorList>
            <person name="Liu C."/>
            <person name="Sun Q."/>
        </authorList>
    </citation>
    <scope>NUCLEOTIDE SEQUENCE</scope>
    <source>
        <strain evidence="3">NSJ-52</strain>
    </source>
</reference>
<dbReference type="SUPFAM" id="SSF56349">
    <property type="entry name" value="DNA breaking-rejoining enzymes"/>
    <property type="match status" value="1"/>
</dbReference>
<dbReference type="Gene3D" id="1.10.443.10">
    <property type="entry name" value="Intergrase catalytic core"/>
    <property type="match status" value="1"/>
</dbReference>
<protein>
    <submittedName>
        <fullName evidence="3">Tyrosine-type recombinase/integrase</fullName>
    </submittedName>
</protein>
<dbReference type="InterPro" id="IPR013762">
    <property type="entry name" value="Integrase-like_cat_sf"/>
</dbReference>
<dbReference type="Proteomes" id="UP000607645">
    <property type="component" value="Unassembled WGS sequence"/>
</dbReference>
<comment type="caution">
    <text evidence="3">The sequence shown here is derived from an EMBL/GenBank/DDBJ whole genome shotgun (WGS) entry which is preliminary data.</text>
</comment>
<dbReference type="InterPro" id="IPR002104">
    <property type="entry name" value="Integrase_catalytic"/>
</dbReference>
<dbReference type="PROSITE" id="PS51898">
    <property type="entry name" value="TYR_RECOMBINASE"/>
    <property type="match status" value="1"/>
</dbReference>